<proteinExistence type="predicted"/>
<organism evidence="2 3">
    <name type="scientific">Ephemeroptericola cinctiostellae</name>
    <dbReference type="NCBI Taxonomy" id="2268024"/>
    <lineage>
        <taxon>Bacteria</taxon>
        <taxon>Pseudomonadati</taxon>
        <taxon>Pseudomonadota</taxon>
        <taxon>Betaproteobacteria</taxon>
        <taxon>Burkholderiales</taxon>
        <taxon>Burkholderiaceae</taxon>
        <taxon>Ephemeroptericola</taxon>
    </lineage>
</organism>
<name>A0A345DDH8_9BURK</name>
<keyword evidence="1" id="KW-0812">Transmembrane</keyword>
<evidence type="ECO:0000313" key="2">
    <source>
        <dbReference type="EMBL" id="AXF86416.1"/>
    </source>
</evidence>
<sequence length="84" mass="9378">MKDYFTPFQLKIFEIARNWLIAIVAGLAFCIATVDDMHDAELTQQQLQQLTVNAKRQAMINAKADEIAVQMLASQEAKGAHDGK</sequence>
<dbReference type="EMBL" id="CP031124">
    <property type="protein sequence ID" value="AXF86416.1"/>
    <property type="molecule type" value="Genomic_DNA"/>
</dbReference>
<reference evidence="3" key="1">
    <citation type="submission" date="2018-07" db="EMBL/GenBank/DDBJ databases">
        <authorList>
            <person name="Kim H."/>
        </authorList>
    </citation>
    <scope>NUCLEOTIDE SEQUENCE [LARGE SCALE GENOMIC DNA]</scope>
    <source>
        <strain evidence="3">F02</strain>
    </source>
</reference>
<dbReference type="AlphaFoldDB" id="A0A345DDH8"/>
<dbReference type="Proteomes" id="UP000252182">
    <property type="component" value="Chromosome"/>
</dbReference>
<dbReference type="KEGG" id="hyf:DTO96_102170"/>
<feature type="transmembrane region" description="Helical" evidence="1">
    <location>
        <begin position="15"/>
        <end position="34"/>
    </location>
</feature>
<keyword evidence="1" id="KW-0472">Membrane</keyword>
<evidence type="ECO:0000256" key="1">
    <source>
        <dbReference type="SAM" id="Phobius"/>
    </source>
</evidence>
<protein>
    <submittedName>
        <fullName evidence="2">Uncharacterized protein</fullName>
    </submittedName>
</protein>
<dbReference type="RefSeq" id="WP_114563495.1">
    <property type="nucleotide sequence ID" value="NZ_CP031124.1"/>
</dbReference>
<keyword evidence="3" id="KW-1185">Reference proteome</keyword>
<gene>
    <name evidence="2" type="ORF">DTO96_102170</name>
</gene>
<keyword evidence="1" id="KW-1133">Transmembrane helix</keyword>
<evidence type="ECO:0000313" key="3">
    <source>
        <dbReference type="Proteomes" id="UP000252182"/>
    </source>
</evidence>
<accession>A0A345DDH8</accession>